<sequence>MHGSGPEGKTCGDYEWPVLAGAGGSSGQHDGGSGGGSVMLVCNATESSAMELNGTVSVDGQSGRAFTSGSGSASGGGAGGSLLVVASRLSGSGTLSADGGAGADGWSSYDSNGGSGGRIAIHAYQPSRAVAFTGTVHARAGPAYGSWSPQAAAGTVYWCDGRVSESEAALEGEANAHRCGVRRLELDNGDLPETPYYPQLALLPLRSIVAIDQLVVASPMRLSVPASSFFVANAPELHRLSVRFGNLSGTGLAHWLGLAAGASIRAQGVGYGSNARHPSCSDGGARNGGMHGGGPEGKTCGDYEWPVLAGAGGSSGQHDGGSGGGSVMLVCNATESSAMELNGTVSVDGQSGRAFTSGSGSASGGGAGGSLLVVASRLSGSGTLSADGGAGADGYSTLDSNGGSGGRIAIHAYQPSRAVAFTGTVHARAGPAYGSWSPQAAAGTVYWCDGRVSESEAALEGEANAHRCGVRRLELDNGDLPETPYYPQLALLPLRSIVAIEQLVVASPMRLSVPASSFFVANAPELHRLSVRFGNLSGTGLAHWLGLAAGASIRAQGVGYGSNARHPSCSDGGARNGGMHGGGPEGKTCGDYEWPVLAGAGGSSGQHDGGSGGGSVVLVCNATESSAMELNGTVSVDGQSGRAFTSGSGSASGGGAGGSLLVVASRLSGSGTLSADGGAGADGYSTLDSNGGSGGRIAIHAYQPSRAVAFTGTVRARAGPAYGSWSPQAAAGTVYWCDGRVSESEAALEGEANAHRCGVRRLELDNGDLPETPYYPQLSIVGGRRRFVIDELHLETATTLSVQTPDTPYSEWAPDDSWVYLVISSMSGPGLPKSTIRSFAGTSVSIFGSETAAPRTFAQGRYAFDKLRLLDSSAVTLGAGVKALGAAELDMSGSARVSIEGPQSDQVRLEVRDHFRLGSGSSILAVGTGYGSNARHPSCQATLPRDGGLHGGGPAGKSCGDYEWPVLRGPGGGPGSSSLGGSGGGSVMLVCNATESSAMELNGTVSVDGQSGVLGSSSFDFAPGGGAGGSLLVVASRLSGSGTLSADGGAGADGYETDDSNGGSGGRIAIHAYQPSRANFTGTVRARAGPAYGSWSPQAAAGTVYWCDGRVSESEAALEGEANAHRCGVRRLELDNGDLPETPYYPQLSIAGGRRRFVIDELHLETATTLSVQTPDTPYSEWLPDDSWVYLVISSMSGPGLPKSTIRSFAGTSVSIFGSETAAPRTFAQGRYAFDKLRLLDSSAVTLGAGVKALGAAELDMSGSARVSIEGPQSDQVRLEVRDHFRLGSGSSILAVGTGYGSNARHPSCQATLPRDGGLHGGGPAGKSCGDYEWPVLRGPGGGPGSSSLGGSGGGSVMLVCNATESSAMELNGTVSVDGLAGSGKAGSTDWASGGGAGGSLLVVASRLSGSGTLSADGGSGANGRDDFGSNGGSGGRIAIHAYQPSRAVAFTGTVRARAGPAYGSWSPQAAAGTVYWCDGRAAPRTFAQGRYAFDKLRLLDSSAVTLGAGVKALGAAELDMSGSARVSIEGPQSDQVRLEVRDHFRLGSGSSILAVGTGYESDDFHPSCQATLPRDGGLHGGGPAGKSCGDYEWPVLRGPGGGTGSFAAGGSGGGSVMLVCNATESSAMELNGTVSVDGLAGSGKAGSTDWASGGGAGGSLLVVASRLSGSGTLSADGGSGANGFEDFGSNGGSGGRIALHVYKAARANFSGVVRARAGPASGRWSPQAAAGTVYWCDGRLRLIARDRLILAPGASIRAQGVGYGSNARHPSCSDGGARNGGMHGGGPEGKTCGDYEWPVLAGAGGSSGQHDGGSGGGSVMLVCNATESSAMELNGTVSVDGQSGRAFTSGSGSASGGGAGGSLLVVASRLSGSGTLSADGGAGADGYETDDSNGGSGGRIAIHAYQPSRAVAFTGTVRARAGPAYGSWSPQAAAGTVYWCDGRVSESEAALEGEANAHRCGVRRLELDNGDLPETPYYPQLSIAGGRHRFVIDELHLETATNLSVQAPPDFDSVAAPGDRTSLSVSRMSGPGLSGSPLVAKNGTDWALGPDPALPVDEPFLLDLHSVGVEPLGKLKLAPVTVTRRGMSFTVRGELTGVESLTLDRGTKAHLTSSGGSWVANVTDDTTGWKGWACAAERAACAVQTNGSIVRERGWYAFARLQLSGDASLVLDAGVQSLAAAELNMQGAATMTALGPRTTQLQLIARDRMVLAPGASIRAQGVGYGSNARHPSCSDGGARNGGMHGGGPEGKTCGDYEWPVLAGAGGSSGQHDGGSGGGSVMLVCNATESSAMELNGTVSVDGQSGRAFTSGSGSASGGGAGGSLLVVASRLSGTGTLSADGGAGADGHGSDDSNGGSGGRIAIHAYQPSRAVAFTGTVRARAGPAYGSWSPQAAAGTVFWCDGRVSESEAALEGEANAHRCGVRRLELDNGDLPETPYYPQLSIAEGRRRFVIDELHLETATNLSVQAPPDFDSVAAPGDGTSLSVSRMSGPGLSGSPLVVKNGTDWALGPDPALPVDEPFLLDLHSVGASSRATRELKLAPVTVTRRGMSFTLRLIARDRLLLAPGASIRADGVGYGSNARHPSCSDGGARNGGMHGGGPEGKTCGDYEWPVLAGAGGSSGQHAGGAGGGSVTLVCNATESSVMELNGTVSVDGQSGRAYTSGSGSASGGGAGGSLLVVASRLSGSGTLSADGGAGADGYSTLDSNGGSGGRIAIHAYQPSRAVAFTGTVRARAGPAYGSWSPQAAAGTVYWCDGRVSESEAALEGEANAHRCGVRRLELDNGDLPETPYYPQLSIAGGRHRFVIDELHLETATNLSVQAPPDFDSVAAPGDRTSLSVSRMSGPGLSGSPLVAKNGTDWALGPDPALPVDEPFLLDLHSVGVEPLGRLKLAPVTVTRRGMSFTGVGYGSDARHPSCSDGGARNGGLHGGGPAGQSCGDYEWPVLAGPGGSSGQHAGGAGGGSVTLVCNATESSVMELNGTVSVDGQSGRAYTSGSGSASGGGAGGSLLVVASRLSGTGTLSADGGAGADGYGVQSLAAAELNMQGAATMTALGPRTTQLQLIARDRMVLAPGASIRAQGVGYGSNARHPSCSDGGARNGGMHGGGPEGKTCGDYEWPVLAGAGGSSGQHDGGSGGGSVMLVCNATESSAMELNGTVSVDGQSGRAFTSGSGSASGGGAGGSLLVVASRLSGSGTLSADGGAGADGYETDDSNGGSGGRIAIHAYQPSRATTFTGTVRARAGPAYGSWSPQAAAGTVYWCDGRVSESEAALEGEANAHRCGVRRLELDNGDLPETPYYPQLSIAGGRRRFVIDELHLETATNLSVQAPPDFNPVATPASRTSIVLNAVRPRARFVIDHLYLGSPTNFSVRAPSAFHPETMPDDRSSIVLGNVSGPGVSASSFAVAAGTDWTVGPAQSSAADPFALGLRSLTVAEHGRLMLAWAVWLRATTVTVRGELSGVRHLTLDAGAAVSLGGSGGVWIDNATGTGADGECGRLRLVARDGLRLAPGAAIRADGIGFAGGERDASCFEGDDAGEGGMHGGGPAGQTCGDYEWPVLAGAGGSGGASGGSGGGSLLIQCNFTASSSVDLAGLVTVDGHAGSGSSGAGGAGGSLVVVAGRLAVTGTLSADGGAASASSNANGGSGGRIALHAYQPAWAAATGSVRTRAGAAQGSWSAQAAAGTTLWCDGRAAPGSESESESNPHGCGTRRLEIDNGDLPATPYFAQLNAVRPRARFVIDHLYLGSPTSFSVRAPSAFHPETMPDDRSSIVLGNVSGPGVSASSVTVAAGTDWTVGPAQSSAADPFALGLRSLTVAEHGRLMLAWAVWLRATTLRLVARDGLRLAPGAAIRADGIGFAGGERDASCFAGDDAGEGGMHGGGPAGQTCGDYEWPVLAGAGGSGGASGGSGGGSLLIQCNFTASSSVDLAGLVTVDGHAGSGSSGAGGAGGSLVVVAGRLAVTGTLSADGGAASASSNANGGSGGRIALHAYQPAWAAATGSVRTRAGAAQGSWSAQAAAGTTLWCDGRAAPGSESESESNPHGCGTRRLEIDNGDLPATPYFAQLNAVRPRARFVIDHLYLGSPTNFSVRAPSAFHPETMPDDRSSIVLGNVSGPGVSASSFAVAAGTDWTVGPAQSSAADPFALGLRSLTVAEHGRLMLAWAVWLRATTVTVRGELSGVRHLTLDAGAAVSLGGSGGVWIDNATGTGADGEWAAWACAAGVASCSSAGGARRLQGRYGFESLRLLGDASLTLDAGVRSVGAAQVDVLATSRVTALGPRSTQLRLVARDGLRLAPGAAIRADGIGFAGGERDASCFEGDDAGEGGMHGGGPAGQTCGDYEWPVLAGAGGSGGASGGSGGGSLLIQCNFTASSSVDLAGLVTVDGHAGSGSSGAGGAGGSLVVVAGRLAVTGTLSADGGAASASSNANGGSGGRIALHAYQPAWAAATGSVRTRAGAAQGSWSAQAAAGTTLWCDGRAAPGSESESESNPHGCGTRRLEIDNGDLPATPYFAQLNAVRPRARFVIDHLYLGSPTNFSVRAPSAFHPETMPDDRSSIVLGNVSGPGVSASSFAVAAGTDWTVGPAQSSAADPFALGLRSLTVAEHGRLMLAWAVWLRATTVTVRGELSGVRHLTLDAGAAVSLGGSGGVWIDNATGTGADGEWAAWACAAGVASCSSAGGARRLQGRYGFESLRLLGDASLTLDAGVRSVGAAQVDVLATSRGSWSAQAAAGTTLWCDGRAAPGSESESNPHGCGTRRLEIDNGDLPATPYFAQLNAVRPRARFVIDHLYLGSPTNFSVRAPSAFHPETMPDDRSSIVLGNVSGPGVSASSFAVAAGTDWTVGPAQSSAADPFALGLRSLTVAEHGRLMLAWAVWLRATTVTVRGELSGVRHLTLDAGAAVSLGGSGGVWIDNATGTGTGADGEWAAWACAAGVASCSSAGGARRLQGRYGFESLRLLGDASLTLDAGVRSVGAAQVDVLATSRVTALGPRSTQLRLVARDGLRLAPGAAIRADGIGFAGGERDASCFEGDDAGEGGMHGGGPAGQTCGDYEWPVLAGAGGSGGASGGSGGGSLLIQCNFTASSSVDLAGLVTVDGHAGSGSSGAGGAGGSLVVVAGRLAVTGTLSADGGAASASSNANGGSGGRIALHAYQPAWAAATGSVRTRAGAAQGSWSAQAAAGTTLWCDGRAAPGSESESESNPHGCGTRRLEIDNGDLPATPYFAQLNAVRPRARFVIDHLYLGSPTSFSVRAPSAFHPETMPDDRSSIVLGNVSGPGVSASSFAVAAGTDWTVGPAQSSAADPFALGLRSLTVAEHGRLMLAWAVWLRATTGSWSAQAAAGTTLWCDGRAAPGSESESESNPHGCGTRRLEIDNGDLPATPYFAQLNAVRPRARFVIDHLYLGSPTNFSVRAPSAFHPETMPDDRSSIVLGNVSGPGVSASSVTVAAGTDWTVGPAQSSAADPFALGLRSLTVAEHGRLMLAWAVWLRATTVTVRGELSGVRHLTLDAGAAVSLGGSGGVWIDNATGTGTGADGEWAAWACAAGVASCSSAGGARRPQGRYGFESLRLLGDASLTLDAGVRSVGAAQVDVLATSRVTALGPRSTQLRLVARDGLRLAPGAAIRADGIGFAGGERDASCFEGDDAGEGGMHGGGPAGQTCGDYEWPVLAGAGGSGGASGGSGGGSLLIQCNFTASSSVDLAGLVTVDGHAGSGSSGAGGAGGSLVVVAGRLAVTGTLSADGGAASASSNANGGSGGRIALHAYQPAWAAATGSVRTRAGAAQGSWSAQAAAGTTLWCDGRAAPGSESESESNPHGCGTRRLEIDNGDLPATPYFAQLNAVRPRARFVIDHLYLGSPTSFSVRAPSAFHPETMPDDRSSIVLGNVSGPGVSASSVTVAAGTDWTVGPAQSSAADPFALGLRSLTVAEHGRLMLAWAVWLRATTVTVRGELSGVRHLTLDAGAAVSLGGSGGVWIDNATGTGAAAAAAAGRARDGLRLAPGAAIRADGIGFAGGERDASCFEGDDAGEGGMHGGGPAGQTCGDYEWPVLAGAGGSGGASGGSGGGSLLIQCNFTASSSVDLAGLVTVDGHAGSGSSGAGGAGGSLVVVAGRLAVTGTLSADGGAASASSNANGGSGGRIALHAYQPAWAAATGSVRTRAGAAQGSWSAQAAAGTTLWCDGRAAPGSESESESNPHGCGTRRLEIDNGDLPATPYFAQLNAVRPRARFVIDHLYLGSPTSFSVRAPSAFHPETMPDDRSSIVLGNVSGPGVSRSRLAVEAGTTWVFAGQPLAEAPLGTARWTSDVALASSGAQTAVSCLEQPFLSLALSVNFNLVDVAEHSQLLLPPSVIMSSGAAMDVRGELSGVRHLTLDAGAAVSLGGSGGVWIDNATGTGVDGEWAAWACAAGVASCSSAGGARRLQGRYGFESLRLLGDASLTLDAGVRSVGAAQVDVLATSRVTALGPRSTQLRLVARDGLRLAPGAAIRADGIGFAGGERDASCFEGDDAGEGGMHGGGPAGQTCGDYEWPVLAGAGGSGGASGGSGGGSLLIQCNFTASSSVDLAGLVTVDGAPGRAAAVAGEVAGGGGAAGSLLVVASRLSGTGVISASGGDAVPAGSGWASNGGSGGRISFLGGTSTFEGTFVSVAGSGPPDQLAAAGTAFTCTGPSCASPSAVAAVPPTRTVLVDARGKLSSGVTEIGGRGLSIELLTRLEILGHATISIKPGGHSPDSESSLLQVEQVSGDGSGSLRLQAGTSVVVTGGAASWSSSNTETHAIVRDSAEVATYSVQRVVTTQAELKGLRIAVDVGAQVVLPPSIAVCNATVEAAGSVIGPRTIKHCDADGDDVGPLPVTGCTNSSAENFNPAATVSNSSMCAFDRIPGCTNQLALNFSPLAEVNDGSCTFSDSFASGCAYDAALNFLPGSLDDGSCKFPDYIGLEQRFNRLNSSCADERTTLLLQNQMLLQLLEGAGSGNASCGSVASADLLAQFKALDDALQAMRADRDEALDASMLLDFQLRDARRDLALAIQLAATRATRIVGLESRTIELETALGDARSQR</sequence>
<comment type="caution">
    <text evidence="2">The sequence shown here is derived from an EMBL/GenBank/DDBJ whole genome shotgun (WGS) entry which is preliminary data.</text>
</comment>
<feature type="region of interest" description="Disordered" evidence="1">
    <location>
        <begin position="2340"/>
        <end position="2361"/>
    </location>
</feature>
<dbReference type="EMBL" id="VLTO01000067">
    <property type="protein sequence ID" value="KAA0169691.1"/>
    <property type="molecule type" value="Genomic_DNA"/>
</dbReference>
<dbReference type="PANTHER" id="PTHR31513:SF2">
    <property type="entry name" value="MRAZ"/>
    <property type="match status" value="1"/>
</dbReference>
<feature type="region of interest" description="Disordered" evidence="1">
    <location>
        <begin position="2985"/>
        <end position="3004"/>
    </location>
</feature>
<evidence type="ECO:0000256" key="1">
    <source>
        <dbReference type="SAM" id="MobiDB-lite"/>
    </source>
</evidence>
<evidence type="ECO:0000313" key="3">
    <source>
        <dbReference type="Proteomes" id="UP000322899"/>
    </source>
</evidence>
<reference evidence="2 3" key="1">
    <citation type="submission" date="2019-07" db="EMBL/GenBank/DDBJ databases">
        <title>Genomes of Cafeteria roenbergensis.</title>
        <authorList>
            <person name="Fischer M.G."/>
            <person name="Hackl T."/>
            <person name="Roman M."/>
        </authorList>
    </citation>
    <scope>NUCLEOTIDE SEQUENCE [LARGE SCALE GENOMIC DNA]</scope>
    <source>
        <strain evidence="2 3">E4-10P</strain>
    </source>
</reference>
<feature type="region of interest" description="Disordered" evidence="1">
    <location>
        <begin position="1766"/>
        <end position="1790"/>
    </location>
</feature>
<feature type="region of interest" description="Disordered" evidence="1">
    <location>
        <begin position="3082"/>
        <end position="3110"/>
    </location>
</feature>
<protein>
    <submittedName>
        <fullName evidence="2">Uncharacterized protein</fullName>
    </submittedName>
</protein>
<feature type="compositionally biased region" description="Polar residues" evidence="1">
    <location>
        <begin position="2985"/>
        <end position="2994"/>
    </location>
</feature>
<evidence type="ECO:0000313" key="2">
    <source>
        <dbReference type="EMBL" id="KAA0169691.1"/>
    </source>
</evidence>
<dbReference type="Proteomes" id="UP000322899">
    <property type="component" value="Unassembled WGS sequence"/>
</dbReference>
<proteinExistence type="predicted"/>
<feature type="region of interest" description="Disordered" evidence="1">
    <location>
        <begin position="5794"/>
        <end position="5813"/>
    </location>
</feature>
<dbReference type="PANTHER" id="PTHR31513">
    <property type="entry name" value="EPHRIN TYPE-B RECEPTOR"/>
    <property type="match status" value="1"/>
</dbReference>
<organism evidence="2 3">
    <name type="scientific">Cafeteria roenbergensis</name>
    <name type="common">Marine flagellate</name>
    <dbReference type="NCBI Taxonomy" id="33653"/>
    <lineage>
        <taxon>Eukaryota</taxon>
        <taxon>Sar</taxon>
        <taxon>Stramenopiles</taxon>
        <taxon>Bigyra</taxon>
        <taxon>Opalozoa</taxon>
        <taxon>Bicosoecida</taxon>
        <taxon>Cafeteriaceae</taxon>
        <taxon>Cafeteria</taxon>
    </lineage>
</organism>
<name>A0A5A8E174_CAFRO</name>
<feature type="compositionally biased region" description="Gly residues" evidence="1">
    <location>
        <begin position="1778"/>
        <end position="1789"/>
    </location>
</feature>
<accession>A0A5A8E174</accession>
<feature type="compositionally biased region" description="Gly residues" evidence="1">
    <location>
        <begin position="3098"/>
        <end position="3109"/>
    </location>
</feature>
<gene>
    <name evidence="2" type="ORF">FNF27_06872</name>
</gene>